<dbReference type="SUPFAM" id="SSF52540">
    <property type="entry name" value="P-loop containing nucleoside triphosphate hydrolases"/>
    <property type="match status" value="1"/>
</dbReference>
<dbReference type="PANTHER" id="PTHR30486:SF15">
    <property type="entry name" value="TYPE II_IV SECRETION SYSTEM ATPASE"/>
    <property type="match status" value="1"/>
</dbReference>
<comment type="similarity">
    <text evidence="1">Belongs to the GSP E family.</text>
</comment>
<dbReference type="Pfam" id="PF00437">
    <property type="entry name" value="T2SSE"/>
    <property type="match status" value="1"/>
</dbReference>
<name>A0ABY9B492_9CHLR</name>
<evidence type="ECO:0000313" key="4">
    <source>
        <dbReference type="EMBL" id="WJW68023.1"/>
    </source>
</evidence>
<feature type="region of interest" description="Disordered" evidence="2">
    <location>
        <begin position="1"/>
        <end position="41"/>
    </location>
</feature>
<dbReference type="Gene3D" id="3.30.450.380">
    <property type="match status" value="1"/>
</dbReference>
<feature type="domain" description="Bacterial type II secretion system protein E" evidence="3">
    <location>
        <begin position="127"/>
        <end position="403"/>
    </location>
</feature>
<reference evidence="4" key="1">
    <citation type="journal article" date="2024" name="Nature">
        <title>Anoxygenic phototroph of the Chloroflexota uses a type I reaction centre.</title>
        <authorList>
            <person name="Tsuji J.M."/>
            <person name="Shaw N.A."/>
            <person name="Nagashima S."/>
            <person name="Venkiteswaran J.J."/>
            <person name="Schiff S.L."/>
            <person name="Watanabe T."/>
            <person name="Fukui M."/>
            <person name="Hanada S."/>
            <person name="Tank M."/>
            <person name="Neufeld J.D."/>
        </authorList>
    </citation>
    <scope>NUCLEOTIDE SEQUENCE</scope>
    <source>
        <strain evidence="4">L227-S17</strain>
    </source>
</reference>
<proteinExistence type="inferred from homology"/>
<evidence type="ECO:0000313" key="5">
    <source>
        <dbReference type="Proteomes" id="UP001431572"/>
    </source>
</evidence>
<dbReference type="InterPro" id="IPR027417">
    <property type="entry name" value="P-loop_NTPase"/>
</dbReference>
<dbReference type="PANTHER" id="PTHR30486">
    <property type="entry name" value="TWITCHING MOTILITY PROTEIN PILT"/>
    <property type="match status" value="1"/>
</dbReference>
<dbReference type="CDD" id="cd01130">
    <property type="entry name" value="VirB11-like_ATPase"/>
    <property type="match status" value="1"/>
</dbReference>
<dbReference type="RefSeq" id="WP_341469927.1">
    <property type="nucleotide sequence ID" value="NZ_CP128400.1"/>
</dbReference>
<accession>A0ABY9B492</accession>
<dbReference type="EMBL" id="CP128400">
    <property type="protein sequence ID" value="WJW68023.1"/>
    <property type="molecule type" value="Genomic_DNA"/>
</dbReference>
<organism evidence="4 5">
    <name type="scientific">Candidatus Chlorohelix allophototropha</name>
    <dbReference type="NCBI Taxonomy" id="3003348"/>
    <lineage>
        <taxon>Bacteria</taxon>
        <taxon>Bacillati</taxon>
        <taxon>Chloroflexota</taxon>
        <taxon>Chloroflexia</taxon>
        <taxon>Candidatus Chloroheliales</taxon>
        <taxon>Candidatus Chloroheliaceae</taxon>
        <taxon>Candidatus Chlorohelix</taxon>
    </lineage>
</organism>
<evidence type="ECO:0000256" key="2">
    <source>
        <dbReference type="SAM" id="MobiDB-lite"/>
    </source>
</evidence>
<feature type="compositionally biased region" description="Polar residues" evidence="2">
    <location>
        <begin position="19"/>
        <end position="32"/>
    </location>
</feature>
<dbReference type="Proteomes" id="UP001431572">
    <property type="component" value="Chromosome 2"/>
</dbReference>
<dbReference type="InterPro" id="IPR050921">
    <property type="entry name" value="T4SS_GSP_E_ATPase"/>
</dbReference>
<evidence type="ECO:0000256" key="1">
    <source>
        <dbReference type="ARBA" id="ARBA00006611"/>
    </source>
</evidence>
<dbReference type="Gene3D" id="3.40.50.300">
    <property type="entry name" value="P-loop containing nucleotide triphosphate hydrolases"/>
    <property type="match status" value="1"/>
</dbReference>
<evidence type="ECO:0000259" key="3">
    <source>
        <dbReference type="Pfam" id="PF00437"/>
    </source>
</evidence>
<keyword evidence="5" id="KW-1185">Reference proteome</keyword>
<sequence>MLLRRIGTGDNNDKGASGNAGNAATPSSNSAPTVREQEQKSVSRFDRTVVEQVSKQDKITYELKGKVQERLVAELERRKISPTEERQVRTITDDIFQEVLLETQGVTLSRAEKSLLLDVILAEILGYGPLEILLRDETVTEVMINGPKSVYVERKGKLVKSEVKFKDDQHLMRIIERIVSPIGRRVDESSPMVDARLPDGSRVNIIIPPLSLIGPVVTIRKFSKKPLTIEDLVRYGSLTTRIADFLRAAVLARMNIVVSGGTGSGKTTLLNVLSGFIPDDERIVTVENAAELQLRQDHVITLESKAANIEGKGEVTIRDLVINCLRMRPDRIVVGECRSGETLDMLQAMNTGHDGSLTTLHANSPKDALSRTETMCLMAGMDLPVRAIREQVASAVNMIVQQERLKDGSRKITSIAEVDGMEGDIIKLQEIFRFEQTGVDENGKIIGQLKPTGVQPRCVEKFEQHNIFLPPDTFGSASQLRAF</sequence>
<protein>
    <submittedName>
        <fullName evidence="4">CpaF family protein</fullName>
    </submittedName>
</protein>
<dbReference type="InterPro" id="IPR001482">
    <property type="entry name" value="T2SS/T4SS_dom"/>
</dbReference>
<gene>
    <name evidence="4" type="ORF">OZ401_003618</name>
</gene>